<feature type="compositionally biased region" description="Basic and acidic residues" evidence="1">
    <location>
        <begin position="517"/>
        <end position="528"/>
    </location>
</feature>
<protein>
    <submittedName>
        <fullName evidence="2">Uncharacterized protein</fullName>
    </submittedName>
</protein>
<dbReference type="EMBL" id="LDAU01000077">
    <property type="protein sequence ID" value="KRX07983.1"/>
    <property type="molecule type" value="Genomic_DNA"/>
</dbReference>
<evidence type="ECO:0000313" key="3">
    <source>
        <dbReference type="Proteomes" id="UP000054937"/>
    </source>
</evidence>
<organism evidence="2 3">
    <name type="scientific">Pseudocohnilembus persalinus</name>
    <name type="common">Ciliate</name>
    <dbReference type="NCBI Taxonomy" id="266149"/>
    <lineage>
        <taxon>Eukaryota</taxon>
        <taxon>Sar</taxon>
        <taxon>Alveolata</taxon>
        <taxon>Ciliophora</taxon>
        <taxon>Intramacronucleata</taxon>
        <taxon>Oligohymenophorea</taxon>
        <taxon>Scuticociliatia</taxon>
        <taxon>Philasterida</taxon>
        <taxon>Pseudocohnilembidae</taxon>
        <taxon>Pseudocohnilembus</taxon>
    </lineage>
</organism>
<evidence type="ECO:0000256" key="1">
    <source>
        <dbReference type="SAM" id="MobiDB-lite"/>
    </source>
</evidence>
<keyword evidence="3" id="KW-1185">Reference proteome</keyword>
<dbReference type="AlphaFoldDB" id="A0A0V0R0A0"/>
<dbReference type="InterPro" id="IPR032675">
    <property type="entry name" value="LRR_dom_sf"/>
</dbReference>
<sequence>MEIEEKSEQLEIRDIQNGSQKSEYNFPKHIIDYNEKQKKLILKINKTYHVNFICDLQNYLKFGINLKKVKKIKVIFSGEEPVNSVSSYDIYKQGYIEKIRDFIFENEDFQQNLQGIKIDHNQDTYYNSYNMNIAGQWFKNVGKRLRNLREISFCVSSFQDLSQENLGVFFGELVQLKKLESLSLKNWEDLMKVDDFRMLLELNQKSLEEFGESLEFVRNLKRFKYKNFKQQDLEEYQNLLFAEKVDVSRGISLFENLEELSLAIDLDMDSGELGFLVGLQKLNKLEVFVNNMQKSRNQYQSEQKDKQNGDDIALIKKVIGQVLQARQVEKLKIQIKGALQYDIKNRQNLGMQNIFNDLHQEQEERMNKQSDFLDFLYDIQNFQNLEDFELNFLNCNIVIGQSQYIMKFQENCCKNLKNFKLIFNDCFIYVFPTIMYNEKYINTENLDTQIQQKIDEEKKIKIKKDIIQEILQFSNMPQLVVKSSMKNLLQQDKNKNCQISDLLQQKIDVENEYDNEDYNKQEDFKEIDQDQSEDNDYQPDNDLDKHGISEEEESFECEQNSFFEE</sequence>
<feature type="compositionally biased region" description="Acidic residues" evidence="1">
    <location>
        <begin position="529"/>
        <end position="541"/>
    </location>
</feature>
<reference evidence="2 3" key="1">
    <citation type="journal article" date="2015" name="Sci. Rep.">
        <title>Genome of the facultative scuticociliatosis pathogen Pseudocohnilembus persalinus provides insight into its virulence through horizontal gene transfer.</title>
        <authorList>
            <person name="Xiong J."/>
            <person name="Wang G."/>
            <person name="Cheng J."/>
            <person name="Tian M."/>
            <person name="Pan X."/>
            <person name="Warren A."/>
            <person name="Jiang C."/>
            <person name="Yuan D."/>
            <person name="Miao W."/>
        </authorList>
    </citation>
    <scope>NUCLEOTIDE SEQUENCE [LARGE SCALE GENOMIC DNA]</scope>
    <source>
        <strain evidence="2">36N120E</strain>
    </source>
</reference>
<dbReference type="Proteomes" id="UP000054937">
    <property type="component" value="Unassembled WGS sequence"/>
</dbReference>
<evidence type="ECO:0000313" key="2">
    <source>
        <dbReference type="EMBL" id="KRX07983.1"/>
    </source>
</evidence>
<proteinExistence type="predicted"/>
<dbReference type="InParanoid" id="A0A0V0R0A0"/>
<feature type="region of interest" description="Disordered" evidence="1">
    <location>
        <begin position="514"/>
        <end position="565"/>
    </location>
</feature>
<dbReference type="Gene3D" id="3.80.10.10">
    <property type="entry name" value="Ribonuclease Inhibitor"/>
    <property type="match status" value="1"/>
</dbReference>
<name>A0A0V0R0A0_PSEPJ</name>
<comment type="caution">
    <text evidence="2">The sequence shown here is derived from an EMBL/GenBank/DDBJ whole genome shotgun (WGS) entry which is preliminary data.</text>
</comment>
<gene>
    <name evidence="2" type="ORF">PPERSA_10618</name>
</gene>
<accession>A0A0V0R0A0</accession>